<dbReference type="InterPro" id="IPR028098">
    <property type="entry name" value="Glyco_trans_4-like_N"/>
</dbReference>
<feature type="transmembrane region" description="Helical" evidence="1">
    <location>
        <begin position="73"/>
        <end position="92"/>
    </location>
</feature>
<dbReference type="CDD" id="cd03794">
    <property type="entry name" value="GT4_WbuB-like"/>
    <property type="match status" value="1"/>
</dbReference>
<dbReference type="PANTHER" id="PTHR12526">
    <property type="entry name" value="GLYCOSYLTRANSFERASE"/>
    <property type="match status" value="1"/>
</dbReference>
<dbReference type="Pfam" id="PF00534">
    <property type="entry name" value="Glycos_transf_1"/>
    <property type="match status" value="1"/>
</dbReference>
<dbReference type="InterPro" id="IPR001296">
    <property type="entry name" value="Glyco_trans_1"/>
</dbReference>
<dbReference type="AlphaFoldDB" id="A0A9J7BPP2"/>
<sequence length="443" mass="49665">MDALRVCAITCDRYPEDPLVRRTAEAAVSESCEYHVVCSLGEGQAADEVFNGVHIHRIAVRGKNGRPIGRITAMGHGAMLFYWMIFAIKAFFRLARLHMKHKFDVVHAHNLPDFLVFAALFPKLFGARVILHIQDVMPELVAVKAKGRFRRLMVALTKVQERVCTAFADHVVTVGWPFEKPLLERGVHPHKLSSILNSADPKIFMPSKRTEPFLGEPTEDRPLILMYHGTCAARNGLDTAIIAFAKAREVAPHLVFHIRGQGEAIPQLKQLADVLGVSEHLVFTGYGPLEEVADFVVHGDIGIVCYPSDGFMDLVLPTKIYEYSWMRRPIIASSTTAIRSMFRPDSLRLCKTSDVDSFAEAIIELYQNPAKRAQMVAEAWSDYHRFRWELMADRYRALLRSLASDEPIAATEGIAEGEAKMQTGHLVESYGSRDRAVAAVNER</sequence>
<keyword evidence="1" id="KW-0812">Transmembrane</keyword>
<feature type="domain" description="Glycosyltransferase subfamily 4-like N-terminal" evidence="3">
    <location>
        <begin position="20"/>
        <end position="192"/>
    </location>
</feature>
<dbReference type="Pfam" id="PF13579">
    <property type="entry name" value="Glyco_trans_4_4"/>
    <property type="match status" value="1"/>
</dbReference>
<dbReference type="SUPFAM" id="SSF53756">
    <property type="entry name" value="UDP-Glycosyltransferase/glycogen phosphorylase"/>
    <property type="match status" value="1"/>
</dbReference>
<dbReference type="RefSeq" id="WP_260793085.1">
    <property type="nucleotide sequence ID" value="NZ_CP093313.1"/>
</dbReference>
<proteinExistence type="predicted"/>
<keyword evidence="1" id="KW-0472">Membrane</keyword>
<gene>
    <name evidence="4" type="ORF">MOP44_24495</name>
</gene>
<name>A0A9J7BPP2_9BACT</name>
<reference evidence="4" key="1">
    <citation type="submission" date="2021-04" db="EMBL/GenBank/DDBJ databases">
        <title>Phylogenetic analysis of Acidobacteriaceae.</title>
        <authorList>
            <person name="Qiu L."/>
            <person name="Zhang Q."/>
        </authorList>
    </citation>
    <scope>NUCLEOTIDE SEQUENCE</scope>
    <source>
        <strain evidence="4">DSM 25168</strain>
    </source>
</reference>
<accession>A0A9J7BPP2</accession>
<keyword evidence="5" id="KW-1185">Reference proteome</keyword>
<keyword evidence="1" id="KW-1133">Transmembrane helix</keyword>
<dbReference type="EMBL" id="CP093313">
    <property type="protein sequence ID" value="UWZ83714.1"/>
    <property type="molecule type" value="Genomic_DNA"/>
</dbReference>
<evidence type="ECO:0000313" key="4">
    <source>
        <dbReference type="EMBL" id="UWZ83714.1"/>
    </source>
</evidence>
<organism evidence="4 5">
    <name type="scientific">Occallatibacter riparius</name>
    <dbReference type="NCBI Taxonomy" id="1002689"/>
    <lineage>
        <taxon>Bacteria</taxon>
        <taxon>Pseudomonadati</taxon>
        <taxon>Acidobacteriota</taxon>
        <taxon>Terriglobia</taxon>
        <taxon>Terriglobales</taxon>
        <taxon>Acidobacteriaceae</taxon>
        <taxon>Occallatibacter</taxon>
    </lineage>
</organism>
<evidence type="ECO:0000259" key="2">
    <source>
        <dbReference type="Pfam" id="PF00534"/>
    </source>
</evidence>
<evidence type="ECO:0000256" key="1">
    <source>
        <dbReference type="SAM" id="Phobius"/>
    </source>
</evidence>
<protein>
    <submittedName>
        <fullName evidence="4">Glycosyltransferase family 4 protein</fullName>
    </submittedName>
</protein>
<dbReference type="Proteomes" id="UP001059380">
    <property type="component" value="Chromosome"/>
</dbReference>
<dbReference type="GO" id="GO:0016757">
    <property type="term" value="F:glycosyltransferase activity"/>
    <property type="evidence" value="ECO:0007669"/>
    <property type="project" value="UniProtKB-ARBA"/>
</dbReference>
<evidence type="ECO:0000259" key="3">
    <source>
        <dbReference type="Pfam" id="PF13579"/>
    </source>
</evidence>
<dbReference type="KEGG" id="orp:MOP44_24495"/>
<evidence type="ECO:0000313" key="5">
    <source>
        <dbReference type="Proteomes" id="UP001059380"/>
    </source>
</evidence>
<dbReference type="Gene3D" id="3.40.50.2000">
    <property type="entry name" value="Glycogen Phosphorylase B"/>
    <property type="match status" value="2"/>
</dbReference>
<feature type="domain" description="Glycosyl transferase family 1" evidence="2">
    <location>
        <begin position="219"/>
        <end position="379"/>
    </location>
</feature>